<comment type="similarity">
    <text evidence="1">Belongs to the N-acetylmuramoyl-L-alanine amidase 2 family.</text>
</comment>
<dbReference type="PANTHER" id="PTHR11022:SF41">
    <property type="entry name" value="PEPTIDOGLYCAN-RECOGNITION PROTEIN LC-RELATED"/>
    <property type="match status" value="1"/>
</dbReference>
<dbReference type="PANTHER" id="PTHR11022">
    <property type="entry name" value="PEPTIDOGLYCAN RECOGNITION PROTEIN"/>
    <property type="match status" value="1"/>
</dbReference>
<dbReference type="Gene3D" id="3.40.80.10">
    <property type="entry name" value="Peptidoglycan recognition protein-like"/>
    <property type="match status" value="1"/>
</dbReference>
<accession>A0A514JVS4</accession>
<proteinExistence type="inferred from homology"/>
<feature type="compositionally biased region" description="Basic and acidic residues" evidence="2">
    <location>
        <begin position="272"/>
        <end position="287"/>
    </location>
</feature>
<feature type="domain" description="Peptidoglycan recognition protein family" evidence="3">
    <location>
        <begin position="77"/>
        <end position="226"/>
    </location>
</feature>
<organism evidence="4 5">
    <name type="scientific">Streptomyces calvus</name>
    <dbReference type="NCBI Taxonomy" id="67282"/>
    <lineage>
        <taxon>Bacteria</taxon>
        <taxon>Bacillati</taxon>
        <taxon>Actinomycetota</taxon>
        <taxon>Actinomycetes</taxon>
        <taxon>Kitasatosporales</taxon>
        <taxon>Streptomycetaceae</taxon>
        <taxon>Streptomyces</taxon>
    </lineage>
</organism>
<dbReference type="GO" id="GO:0008270">
    <property type="term" value="F:zinc ion binding"/>
    <property type="evidence" value="ECO:0007669"/>
    <property type="project" value="InterPro"/>
</dbReference>
<dbReference type="InterPro" id="IPR006619">
    <property type="entry name" value="PGRP_domain_met/bac"/>
</dbReference>
<reference evidence="4 5" key="1">
    <citation type="submission" date="2017-07" db="EMBL/GenBank/DDBJ databases">
        <title>The Complete Genome of Streptomyces asterosporus-ZSY.</title>
        <authorList>
            <person name="Zhang S."/>
        </authorList>
    </citation>
    <scope>NUCLEOTIDE SEQUENCE [LARGE SCALE GENOMIC DNA]</scope>
    <source>
        <strain evidence="4 5">DSM 41452</strain>
    </source>
</reference>
<dbReference type="GO" id="GO:0009253">
    <property type="term" value="P:peptidoglycan catabolic process"/>
    <property type="evidence" value="ECO:0007669"/>
    <property type="project" value="InterPro"/>
</dbReference>
<gene>
    <name evidence="4" type="ORF">CD934_24565</name>
</gene>
<evidence type="ECO:0000256" key="2">
    <source>
        <dbReference type="SAM" id="MobiDB-lite"/>
    </source>
</evidence>
<dbReference type="CDD" id="cd06583">
    <property type="entry name" value="PGRP"/>
    <property type="match status" value="1"/>
</dbReference>
<dbReference type="KEGG" id="sast:CD934_24565"/>
<dbReference type="InterPro" id="IPR002502">
    <property type="entry name" value="Amidase_domain"/>
</dbReference>
<keyword evidence="5" id="KW-1185">Reference proteome</keyword>
<dbReference type="InterPro" id="IPR036505">
    <property type="entry name" value="Amidase/PGRP_sf"/>
</dbReference>
<dbReference type="InterPro" id="IPR015510">
    <property type="entry name" value="PGRP"/>
</dbReference>
<sequence>MRVLRRPRGARKRRSPRIPGGPGTPGLPRAAAAPLGCLPGLAAAVALVLCAHGVEHAAESGAAGSARNTPAHQAPRPDVVPRSAWLGDAVRDQPPPRYDDRVVAVFIHHTDSPNDYECAESPGIIRGLYEGQTLGRDWDDLGYNFVVDRCGTIYEGRAGGTDRAVTGAHTQGFNHRTTGIAALGTFTAGTYVPPEMLRSIAALAAWKLGTSGTDPRARVRLVSSNGGSRYAAGTTATLPALAGHSDGYMTDCPGAALEARLPDVRNLAARLQGRDTGDTRTGTRKDTGNLTENAARSPVRHSDTPNEEQNR</sequence>
<name>A0A514JVS4_9ACTN</name>
<evidence type="ECO:0000259" key="3">
    <source>
        <dbReference type="SMART" id="SM00701"/>
    </source>
</evidence>
<feature type="region of interest" description="Disordered" evidence="2">
    <location>
        <begin position="1"/>
        <end position="28"/>
    </location>
</feature>
<feature type="compositionally biased region" description="Basic and acidic residues" evidence="2">
    <location>
        <begin position="300"/>
        <end position="311"/>
    </location>
</feature>
<dbReference type="SMART" id="SM00701">
    <property type="entry name" value="PGRP"/>
    <property type="match status" value="1"/>
</dbReference>
<feature type="region of interest" description="Disordered" evidence="2">
    <location>
        <begin position="270"/>
        <end position="311"/>
    </location>
</feature>
<dbReference type="RefSeq" id="WP_142233169.1">
    <property type="nucleotide sequence ID" value="NZ_CP022310.1"/>
</dbReference>
<evidence type="ECO:0000313" key="4">
    <source>
        <dbReference type="EMBL" id="QDI71494.1"/>
    </source>
</evidence>
<dbReference type="SUPFAM" id="SSF55846">
    <property type="entry name" value="N-acetylmuramoyl-L-alanine amidase-like"/>
    <property type="match status" value="1"/>
</dbReference>
<dbReference type="EMBL" id="CP022310">
    <property type="protein sequence ID" value="QDI71494.1"/>
    <property type="molecule type" value="Genomic_DNA"/>
</dbReference>
<dbReference type="GO" id="GO:0008745">
    <property type="term" value="F:N-acetylmuramoyl-L-alanine amidase activity"/>
    <property type="evidence" value="ECO:0007669"/>
    <property type="project" value="InterPro"/>
</dbReference>
<dbReference type="Pfam" id="PF01510">
    <property type="entry name" value="Amidase_2"/>
    <property type="match status" value="1"/>
</dbReference>
<protein>
    <submittedName>
        <fullName evidence="4">N-acetylmuramoyl-L-alanine amidase</fullName>
    </submittedName>
</protein>
<feature type="region of interest" description="Disordered" evidence="2">
    <location>
        <begin position="61"/>
        <end position="80"/>
    </location>
</feature>
<evidence type="ECO:0000256" key="1">
    <source>
        <dbReference type="ARBA" id="ARBA00007553"/>
    </source>
</evidence>
<evidence type="ECO:0000313" key="5">
    <source>
        <dbReference type="Proteomes" id="UP000316215"/>
    </source>
</evidence>
<dbReference type="AlphaFoldDB" id="A0A514JVS4"/>
<dbReference type="Proteomes" id="UP000316215">
    <property type="component" value="Chromosome"/>
</dbReference>
<feature type="compositionally biased region" description="Basic residues" evidence="2">
    <location>
        <begin position="1"/>
        <end position="16"/>
    </location>
</feature>